<protein>
    <submittedName>
        <fullName evidence="2">Uncharacterized protein</fullName>
    </submittedName>
</protein>
<keyword evidence="3" id="KW-1185">Reference proteome</keyword>
<dbReference type="Proteomes" id="UP000243106">
    <property type="component" value="Unassembled WGS sequence"/>
</dbReference>
<feature type="transmembrane region" description="Helical" evidence="1">
    <location>
        <begin position="81"/>
        <end position="99"/>
    </location>
</feature>
<dbReference type="EMBL" id="FOXV01000003">
    <property type="protein sequence ID" value="SFQ27384.1"/>
    <property type="molecule type" value="Genomic_DNA"/>
</dbReference>
<evidence type="ECO:0000313" key="3">
    <source>
        <dbReference type="Proteomes" id="UP000243106"/>
    </source>
</evidence>
<feature type="transmembrane region" description="Helical" evidence="1">
    <location>
        <begin position="41"/>
        <end position="59"/>
    </location>
</feature>
<dbReference type="STRING" id="93684.SAMN05421853_103163"/>
<accession>A0A1I5X613</accession>
<evidence type="ECO:0000256" key="1">
    <source>
        <dbReference type="SAM" id="Phobius"/>
    </source>
</evidence>
<name>A0A1I5X613_9RHOB</name>
<organism evidence="2 3">
    <name type="scientific">Roseivivax halotolerans</name>
    <dbReference type="NCBI Taxonomy" id="93684"/>
    <lineage>
        <taxon>Bacteria</taxon>
        <taxon>Pseudomonadati</taxon>
        <taxon>Pseudomonadota</taxon>
        <taxon>Alphaproteobacteria</taxon>
        <taxon>Rhodobacterales</taxon>
        <taxon>Roseobacteraceae</taxon>
        <taxon>Roseivivax</taxon>
    </lineage>
</organism>
<dbReference type="AlphaFoldDB" id="A0A1I5X613"/>
<evidence type="ECO:0000313" key="2">
    <source>
        <dbReference type="EMBL" id="SFQ27384.1"/>
    </source>
</evidence>
<reference evidence="3" key="1">
    <citation type="submission" date="2016-10" db="EMBL/GenBank/DDBJ databases">
        <authorList>
            <person name="Varghese N."/>
            <person name="Submissions S."/>
        </authorList>
    </citation>
    <scope>NUCLEOTIDE SEQUENCE [LARGE SCALE GENOMIC DNA]</scope>
    <source>
        <strain evidence="3">JCM 10271</strain>
    </source>
</reference>
<keyword evidence="1" id="KW-0472">Membrane</keyword>
<keyword evidence="1" id="KW-0812">Transmembrane</keyword>
<dbReference type="RefSeq" id="WP_093009880.1">
    <property type="nucleotide sequence ID" value="NZ_FOXV01000003.1"/>
</dbReference>
<keyword evidence="1" id="KW-1133">Transmembrane helix</keyword>
<proteinExistence type="predicted"/>
<gene>
    <name evidence="2" type="ORF">SAMN05421853_103163</name>
</gene>
<sequence>MGKTFKKQGLQEFKARIGRVDSFYARHGFSKPIVSNRCERPVLWSIIGFAWIGFVISIAENRAYLEESLAQGALSAQHRDWILYALAALVVVSAIKLGFHAMRCLLRGREQRGVSGSLLVGALGAIVVTQIPADALHGGVEVLGAGTQAILLAATDTAEKTIGVDTSTIAFVSRSITD</sequence>